<dbReference type="InterPro" id="IPR002347">
    <property type="entry name" value="SDR_fam"/>
</dbReference>
<organism evidence="3 4">
    <name type="scientific">Elasticomyces elasticus</name>
    <dbReference type="NCBI Taxonomy" id="574655"/>
    <lineage>
        <taxon>Eukaryota</taxon>
        <taxon>Fungi</taxon>
        <taxon>Dikarya</taxon>
        <taxon>Ascomycota</taxon>
        <taxon>Pezizomycotina</taxon>
        <taxon>Dothideomycetes</taxon>
        <taxon>Dothideomycetidae</taxon>
        <taxon>Mycosphaerellales</taxon>
        <taxon>Teratosphaeriaceae</taxon>
        <taxon>Elasticomyces</taxon>
    </lineage>
</organism>
<dbReference type="Pfam" id="PF00106">
    <property type="entry name" value="adh_short"/>
    <property type="match status" value="1"/>
</dbReference>
<dbReference type="PANTHER" id="PTHR24320">
    <property type="entry name" value="RETINOL DEHYDROGENASE"/>
    <property type="match status" value="1"/>
</dbReference>
<comment type="similarity">
    <text evidence="1">Belongs to the short-chain dehydrogenases/reductases (SDR) family.</text>
</comment>
<dbReference type="CDD" id="cd05327">
    <property type="entry name" value="retinol-DH_like_SDR_c_like"/>
    <property type="match status" value="1"/>
</dbReference>
<dbReference type="Proteomes" id="UP001310594">
    <property type="component" value="Unassembled WGS sequence"/>
</dbReference>
<protein>
    <submittedName>
        <fullName evidence="3">Uncharacterized protein</fullName>
    </submittedName>
</protein>
<evidence type="ECO:0000256" key="2">
    <source>
        <dbReference type="ARBA" id="ARBA00023002"/>
    </source>
</evidence>
<dbReference type="SUPFAM" id="SSF51735">
    <property type="entry name" value="NAD(P)-binding Rossmann-fold domains"/>
    <property type="match status" value="1"/>
</dbReference>
<keyword evidence="2" id="KW-0560">Oxidoreductase</keyword>
<reference evidence="3" key="1">
    <citation type="submission" date="2023-08" db="EMBL/GenBank/DDBJ databases">
        <title>Black Yeasts Isolated from many extreme environments.</title>
        <authorList>
            <person name="Coleine C."/>
            <person name="Stajich J.E."/>
            <person name="Selbmann L."/>
        </authorList>
    </citation>
    <scope>NUCLEOTIDE SEQUENCE</scope>
    <source>
        <strain evidence="3">CCFEE 5810</strain>
    </source>
</reference>
<accession>A0AAN7VMU9</accession>
<comment type="caution">
    <text evidence="3">The sequence shown here is derived from an EMBL/GenBank/DDBJ whole genome shotgun (WGS) entry which is preliminary data.</text>
</comment>
<dbReference type="InterPro" id="IPR036291">
    <property type="entry name" value="NAD(P)-bd_dom_sf"/>
</dbReference>
<evidence type="ECO:0000313" key="3">
    <source>
        <dbReference type="EMBL" id="KAK5691659.1"/>
    </source>
</evidence>
<gene>
    <name evidence="3" type="ORF">LTR97_011656</name>
</gene>
<name>A0AAN7VMU9_9PEZI</name>
<dbReference type="AlphaFoldDB" id="A0AAN7VMU9"/>
<evidence type="ECO:0000256" key="1">
    <source>
        <dbReference type="ARBA" id="ARBA00006484"/>
    </source>
</evidence>
<evidence type="ECO:0000313" key="4">
    <source>
        <dbReference type="Proteomes" id="UP001310594"/>
    </source>
</evidence>
<dbReference type="PANTHER" id="PTHR24320:SF272">
    <property type="entry name" value="NAD(P)-BINDING ROSSMANN-FOLD SUPERFAMILY PROTEIN"/>
    <property type="match status" value="1"/>
</dbReference>
<dbReference type="Gene3D" id="3.40.50.720">
    <property type="entry name" value="NAD(P)-binding Rossmann-like Domain"/>
    <property type="match status" value="1"/>
</dbReference>
<dbReference type="EMBL" id="JAVRQU010000021">
    <property type="protein sequence ID" value="KAK5691659.1"/>
    <property type="molecule type" value="Genomic_DNA"/>
</dbReference>
<dbReference type="PRINTS" id="PR00081">
    <property type="entry name" value="GDHRDH"/>
</dbReference>
<sequence length="340" mass="37412">MSHYAQAHENTKGPGDARPTALQIIDDEGLTGKLSDKVFLVTGVSSGIGIETMRALYATGGHVFGTVRNVEKGQKVVDDIKANTQGGKITLIEMDLESLASIKTGAESFLKQSDKLNILIGNAGVMATPEGRTKDGFETQFGTCHVSHFYLFQLLKDTLLKSSTPEFPSRVVSVSSIGHRAGGIRFDDYNFSKPGSYEPWTAYGQAKTANIYFANELERRYGSKGLHATSLHPGGIFTGLMQHLDAEQTAGWSTPEILNYMKNPEQGAATTIYAALSQEWSNKGGKYLSKIVEQGPWDPRDRSQPTSIDHDGYESWAYDEENEKRLWKDTLKMTGLEDDQ</sequence>
<dbReference type="GO" id="GO:0016491">
    <property type="term" value="F:oxidoreductase activity"/>
    <property type="evidence" value="ECO:0007669"/>
    <property type="project" value="UniProtKB-KW"/>
</dbReference>
<proteinExistence type="inferred from homology"/>